<dbReference type="Proteomes" id="UP000250235">
    <property type="component" value="Unassembled WGS sequence"/>
</dbReference>
<dbReference type="AlphaFoldDB" id="A0A2Z7B7I7"/>
<protein>
    <submittedName>
        <fullName evidence="2">Uncharacterized protein</fullName>
    </submittedName>
</protein>
<accession>A0A2Z7B7I7</accession>
<gene>
    <name evidence="2" type="ORF">F511_19748</name>
</gene>
<dbReference type="EMBL" id="KV008781">
    <property type="protein sequence ID" value="KZV29986.1"/>
    <property type="molecule type" value="Genomic_DNA"/>
</dbReference>
<name>A0A2Z7B7I7_9LAMI</name>
<reference evidence="2 3" key="1">
    <citation type="journal article" date="2015" name="Proc. Natl. Acad. Sci. U.S.A.">
        <title>The resurrection genome of Boea hygrometrica: A blueprint for survival of dehydration.</title>
        <authorList>
            <person name="Xiao L."/>
            <person name="Yang G."/>
            <person name="Zhang L."/>
            <person name="Yang X."/>
            <person name="Zhao S."/>
            <person name="Ji Z."/>
            <person name="Zhou Q."/>
            <person name="Hu M."/>
            <person name="Wang Y."/>
            <person name="Chen M."/>
            <person name="Xu Y."/>
            <person name="Jin H."/>
            <person name="Xiao X."/>
            <person name="Hu G."/>
            <person name="Bao F."/>
            <person name="Hu Y."/>
            <person name="Wan P."/>
            <person name="Li L."/>
            <person name="Deng X."/>
            <person name="Kuang T."/>
            <person name="Xiang C."/>
            <person name="Zhu J.K."/>
            <person name="Oliver M.J."/>
            <person name="He Y."/>
        </authorList>
    </citation>
    <scope>NUCLEOTIDE SEQUENCE [LARGE SCALE GENOMIC DNA]</scope>
    <source>
        <strain evidence="3">cv. XS01</strain>
    </source>
</reference>
<feature type="region of interest" description="Disordered" evidence="1">
    <location>
        <begin position="1"/>
        <end position="30"/>
    </location>
</feature>
<proteinExistence type="predicted"/>
<keyword evidence="3" id="KW-1185">Reference proteome</keyword>
<sequence>MPLPSPIDDTVVASSHHSRTPSHASKPQFTAARRKSGRCCLETCMPCQSDTSGQHEAPVAAHGCTHGMDGRVMIIATHGDYRQHPCHTTFTIFRCFPCSGAAAALDCGSLRQSGPRPDPRLLRQAALEALTRSARTNTPQKLGRNNFRRSLSAAARGAAAAAGVERREAACLGA</sequence>
<evidence type="ECO:0000313" key="2">
    <source>
        <dbReference type="EMBL" id="KZV29986.1"/>
    </source>
</evidence>
<organism evidence="2 3">
    <name type="scientific">Dorcoceras hygrometricum</name>
    <dbReference type="NCBI Taxonomy" id="472368"/>
    <lineage>
        <taxon>Eukaryota</taxon>
        <taxon>Viridiplantae</taxon>
        <taxon>Streptophyta</taxon>
        <taxon>Embryophyta</taxon>
        <taxon>Tracheophyta</taxon>
        <taxon>Spermatophyta</taxon>
        <taxon>Magnoliopsida</taxon>
        <taxon>eudicotyledons</taxon>
        <taxon>Gunneridae</taxon>
        <taxon>Pentapetalae</taxon>
        <taxon>asterids</taxon>
        <taxon>lamiids</taxon>
        <taxon>Lamiales</taxon>
        <taxon>Gesneriaceae</taxon>
        <taxon>Didymocarpoideae</taxon>
        <taxon>Trichosporeae</taxon>
        <taxon>Loxocarpinae</taxon>
        <taxon>Dorcoceras</taxon>
    </lineage>
</organism>
<evidence type="ECO:0000256" key="1">
    <source>
        <dbReference type="SAM" id="MobiDB-lite"/>
    </source>
</evidence>
<evidence type="ECO:0000313" key="3">
    <source>
        <dbReference type="Proteomes" id="UP000250235"/>
    </source>
</evidence>